<protein>
    <submittedName>
        <fullName evidence="2">Uncharacterized protein</fullName>
    </submittedName>
</protein>
<dbReference type="EMBL" id="JAMQBK010000015">
    <property type="protein sequence ID" value="MCM2369955.1"/>
    <property type="molecule type" value="Genomic_DNA"/>
</dbReference>
<comment type="caution">
    <text evidence="2">The sequence shown here is derived from an EMBL/GenBank/DDBJ whole genome shotgun (WGS) entry which is preliminary data.</text>
</comment>
<feature type="region of interest" description="Disordered" evidence="1">
    <location>
        <begin position="137"/>
        <end position="156"/>
    </location>
</feature>
<evidence type="ECO:0000313" key="3">
    <source>
        <dbReference type="Proteomes" id="UP001202961"/>
    </source>
</evidence>
<dbReference type="Proteomes" id="UP001202961">
    <property type="component" value="Unassembled WGS sequence"/>
</dbReference>
<feature type="compositionally biased region" description="Low complexity" evidence="1">
    <location>
        <begin position="100"/>
        <end position="119"/>
    </location>
</feature>
<proteinExistence type="predicted"/>
<feature type="compositionally biased region" description="Polar residues" evidence="1">
    <location>
        <begin position="137"/>
        <end position="146"/>
    </location>
</feature>
<feature type="region of interest" description="Disordered" evidence="1">
    <location>
        <begin position="26"/>
        <end position="129"/>
    </location>
</feature>
<name>A0ABT0TZK1_9BACT</name>
<gene>
    <name evidence="2" type="ORF">NB063_04885</name>
</gene>
<accession>A0ABT0TZK1</accession>
<evidence type="ECO:0000256" key="1">
    <source>
        <dbReference type="SAM" id="MobiDB-lite"/>
    </source>
</evidence>
<sequence>MSTASVASASGGTSAFAAQTFRANVTGNSGSARTAGTQEGQRPQGPPPGGRPGGAGGGERPEGPPSLDDLTSKIDEQLQSNGVDEETRATVIEQITSALTQSQSNTESATSETSEQTENGSHRNHRQVRQTINQIFEQNGISTSQMRKGAFLDAQA</sequence>
<dbReference type="RefSeq" id="WP_250927625.1">
    <property type="nucleotide sequence ID" value="NZ_JAMQBK010000015.1"/>
</dbReference>
<feature type="compositionally biased region" description="Polar residues" evidence="1">
    <location>
        <begin position="26"/>
        <end position="37"/>
    </location>
</feature>
<organism evidence="2 3">
    <name type="scientific">Aporhodopirellula aestuarii</name>
    <dbReference type="NCBI Taxonomy" id="2950107"/>
    <lineage>
        <taxon>Bacteria</taxon>
        <taxon>Pseudomonadati</taxon>
        <taxon>Planctomycetota</taxon>
        <taxon>Planctomycetia</taxon>
        <taxon>Pirellulales</taxon>
        <taxon>Pirellulaceae</taxon>
        <taxon>Aporhodopirellula</taxon>
    </lineage>
</organism>
<reference evidence="2 3" key="1">
    <citation type="journal article" date="2022" name="Syst. Appl. Microbiol.">
        <title>Rhodopirellula aestuarii sp. nov., a novel member of the genus Rhodopirellula isolated from brackish sediments collected in the Tagus River estuary, Portugal.</title>
        <authorList>
            <person name="Vitorino I.R."/>
            <person name="Klimek D."/>
            <person name="Calusinska M."/>
            <person name="Lobo-da-Cunha A."/>
            <person name="Vasconcelos V."/>
            <person name="Lage O.M."/>
        </authorList>
    </citation>
    <scope>NUCLEOTIDE SEQUENCE [LARGE SCALE GENOMIC DNA]</scope>
    <source>
        <strain evidence="2 3">ICT_H3.1</strain>
    </source>
</reference>
<evidence type="ECO:0000313" key="2">
    <source>
        <dbReference type="EMBL" id="MCM2369955.1"/>
    </source>
</evidence>
<keyword evidence="3" id="KW-1185">Reference proteome</keyword>